<dbReference type="AlphaFoldDB" id="A0A1D3D464"/>
<dbReference type="GO" id="GO:0033617">
    <property type="term" value="P:mitochondrial respiratory chain complex IV assembly"/>
    <property type="evidence" value="ECO:0007669"/>
    <property type="project" value="TreeGrafter"/>
</dbReference>
<dbReference type="PANTHER" id="PTHR21107:SF2">
    <property type="entry name" value="CYTOCHROME C OXIDASE ASSEMBLY PROTEIN COX19"/>
    <property type="match status" value="1"/>
</dbReference>
<dbReference type="InterPro" id="IPR051383">
    <property type="entry name" value="COX19"/>
</dbReference>
<evidence type="ECO:0000256" key="4">
    <source>
        <dbReference type="ARBA" id="ARBA00038223"/>
    </source>
</evidence>
<feature type="region of interest" description="Disordered" evidence="5">
    <location>
        <begin position="112"/>
        <end position="152"/>
    </location>
</feature>
<dbReference type="GO" id="GO:0005758">
    <property type="term" value="C:mitochondrial intermembrane space"/>
    <property type="evidence" value="ECO:0007669"/>
    <property type="project" value="TreeGrafter"/>
</dbReference>
<keyword evidence="3" id="KW-1015">Disulfide bond</keyword>
<evidence type="ECO:0000256" key="1">
    <source>
        <dbReference type="ARBA" id="ARBA00004496"/>
    </source>
</evidence>
<dbReference type="VEuPathDB" id="ToxoDB:LOC113146459"/>
<feature type="region of interest" description="Disordered" evidence="5">
    <location>
        <begin position="1"/>
        <end position="24"/>
    </location>
</feature>
<name>A0A1D3D464_9EIME</name>
<feature type="compositionally biased region" description="Basic and acidic residues" evidence="5">
    <location>
        <begin position="379"/>
        <end position="393"/>
    </location>
</feature>
<comment type="similarity">
    <text evidence="4">Belongs to the COX19 family.</text>
</comment>
<evidence type="ECO:0000256" key="3">
    <source>
        <dbReference type="ARBA" id="ARBA00023157"/>
    </source>
</evidence>
<dbReference type="VEuPathDB" id="ToxoDB:LOC34617541"/>
<keyword evidence="7" id="KW-1185">Reference proteome</keyword>
<evidence type="ECO:0000313" key="6">
    <source>
        <dbReference type="EMBL" id="OEH78221.1"/>
    </source>
</evidence>
<dbReference type="VEuPathDB" id="ToxoDB:cyc_00349"/>
<accession>A0A1D3D464</accession>
<dbReference type="EMBL" id="JROU02000815">
    <property type="protein sequence ID" value="OEH78221.1"/>
    <property type="molecule type" value="Genomic_DNA"/>
</dbReference>
<dbReference type="PANTHER" id="PTHR21107">
    <property type="entry name" value="CYTOCHROME C OXIDASE ASSEMBLY PROTEIN COX19"/>
    <property type="match status" value="1"/>
</dbReference>
<dbReference type="InParanoid" id="A0A1D3D464"/>
<sequence>MSLAATAVRGPSRPPAKGSFPLDRDHECSEAQRRYLQCLTQHQSPQAGRFAAYDHFPCRGLAKAFLQCRMDSNLMQREKLSLLGFAEPPDAAATPAATADDTPLEVSPETVEKCKEDTGRSSEGVVSTGDVAGTPVKQQRQQPMERGSGERERRRLLESLGTLSGLLHAAICFGVSLPAGCRSRTSALRQTCASEVQGLEGPQGSGEEPAGEPGGPPASLGAAAMLRKKQLTNTLAEQHLPPSVLQLLSLGREPPAADSPEASSVPGAAEASFSVGEFVRRVSGEGPEALGHRLQQLEEAVVALDTQIRNQESPTLQSCSDLAAAAAVNLAATVLLDAEQVVVGALQFLRCLKRLQSEASNHKKADLLIQLEALAADKENGSGRDSTESKGTNKDAPPTGATPGCFSLRELKCLQPALQIMVDCGKEIRSKPKALLEESLHKQDVLGVGDSLKCLFALQQPQLTLESVLQRMTAEHQVAAWAVSGLSSLEEKLRQAFLLDKMRNMSCWNGCLSITAAIVAVAVAAFTPSARAACDSSLALFMWLCALQIPPAAAESPSLLDDTPQHNVRMQAAAAIVSLDPAVGALALVQQQRPGCAWRRPQKDAGGFEGSAAAALLQLKAFQEIEALKKELMQQWFLGPPLTLIYQQIFAVLPIEVQQLQQEQQRADPLRCMRRFERAVMQLKQQYLSLLPPPLRDMEAKGLCVQLLQGVVAAVCLSAARLDSQRASLACCLADAEGCLSLAYPQLHVHLKSHSELLGKRVQQGSTLGLQQLIGLSDEQLLLSAAAYLRSLPEIRDEANASVAVASTVSVSDSVAVPFCAVVAAATTALRVGCTYTLEQQLMQQQPLGELEQLVSALGLLQQDAEKDGF</sequence>
<evidence type="ECO:0000256" key="5">
    <source>
        <dbReference type="SAM" id="MobiDB-lite"/>
    </source>
</evidence>
<feature type="region of interest" description="Disordered" evidence="5">
    <location>
        <begin position="196"/>
        <end position="220"/>
    </location>
</feature>
<reference evidence="6 7" key="1">
    <citation type="journal article" date="2016" name="BMC Genomics">
        <title>Comparative genomics reveals Cyclospora cayetanensis possesses coccidia-like metabolism and invasion components but unique surface antigens.</title>
        <authorList>
            <person name="Liu S."/>
            <person name="Wang L."/>
            <person name="Zheng H."/>
            <person name="Xu Z."/>
            <person name="Roellig D.M."/>
            <person name="Li N."/>
            <person name="Frace M.A."/>
            <person name="Tang K."/>
            <person name="Arrowood M.J."/>
            <person name="Moss D.M."/>
            <person name="Zhang L."/>
            <person name="Feng Y."/>
            <person name="Xiao L."/>
        </authorList>
    </citation>
    <scope>NUCLEOTIDE SEQUENCE [LARGE SCALE GENOMIC DNA]</scope>
    <source>
        <strain evidence="6 7">CHN_HEN01</strain>
    </source>
</reference>
<dbReference type="PROSITE" id="PS51808">
    <property type="entry name" value="CHCH"/>
    <property type="match status" value="1"/>
</dbReference>
<gene>
    <name evidence="6" type="ORF">cyc_00349</name>
</gene>
<comment type="subcellular location">
    <subcellularLocation>
        <location evidence="1">Cytoplasm</location>
    </subcellularLocation>
</comment>
<evidence type="ECO:0000313" key="7">
    <source>
        <dbReference type="Proteomes" id="UP000095192"/>
    </source>
</evidence>
<keyword evidence="2" id="KW-0963">Cytoplasm</keyword>
<feature type="region of interest" description="Disordered" evidence="5">
    <location>
        <begin position="379"/>
        <end position="403"/>
    </location>
</feature>
<proteinExistence type="inferred from homology"/>
<protein>
    <submittedName>
        <fullName evidence="6">Uncharacterized protein</fullName>
    </submittedName>
</protein>
<evidence type="ECO:0000256" key="2">
    <source>
        <dbReference type="ARBA" id="ARBA00022490"/>
    </source>
</evidence>
<dbReference type="Proteomes" id="UP000095192">
    <property type="component" value="Unassembled WGS sequence"/>
</dbReference>
<comment type="caution">
    <text evidence="6">The sequence shown here is derived from an EMBL/GenBank/DDBJ whole genome shotgun (WGS) entry which is preliminary data.</text>
</comment>
<organism evidence="6 7">
    <name type="scientific">Cyclospora cayetanensis</name>
    <dbReference type="NCBI Taxonomy" id="88456"/>
    <lineage>
        <taxon>Eukaryota</taxon>
        <taxon>Sar</taxon>
        <taxon>Alveolata</taxon>
        <taxon>Apicomplexa</taxon>
        <taxon>Conoidasida</taxon>
        <taxon>Coccidia</taxon>
        <taxon>Eucoccidiorida</taxon>
        <taxon>Eimeriorina</taxon>
        <taxon>Eimeriidae</taxon>
        <taxon>Cyclospora</taxon>
    </lineage>
</organism>